<proteinExistence type="predicted"/>
<keyword evidence="2" id="KW-1185">Reference proteome</keyword>
<evidence type="ECO:0000313" key="1">
    <source>
        <dbReference type="EMBL" id="UOQ57801.1"/>
    </source>
</evidence>
<dbReference type="Proteomes" id="UP000831786">
    <property type="component" value="Chromosome"/>
</dbReference>
<reference evidence="1 2" key="1">
    <citation type="submission" date="2022-04" db="EMBL/GenBank/DDBJ databases">
        <title>Leucobacter sp. isolated from rhizosphere of garlic.</title>
        <authorList>
            <person name="Won M."/>
            <person name="Lee C.-M."/>
            <person name="Woen H.-Y."/>
            <person name="Kwon S.-W."/>
        </authorList>
    </citation>
    <scope>NUCLEOTIDE SEQUENCE [LARGE SCALE GENOMIC DNA]</scope>
    <source>
        <strain evidence="1 2">H21R-40</strain>
    </source>
</reference>
<evidence type="ECO:0000313" key="2">
    <source>
        <dbReference type="Proteomes" id="UP000831786"/>
    </source>
</evidence>
<gene>
    <name evidence="1" type="ORF">MUN78_02900</name>
</gene>
<evidence type="ECO:0008006" key="3">
    <source>
        <dbReference type="Google" id="ProtNLM"/>
    </source>
</evidence>
<sequence>MNEADVEERRVRFYGVRDLAAGVHAPRAAELAAGFDPEIGLTSVMDALELHNVQKYLEHGLLPNSCSEEEVDQLVGQIPHIRSAVARYFASIDNESIAALVAEVGYEFHSDLLDLLGGNKVFERCDSSTALTALKAARVRLSEMLVNRNLVSAYDTDLREELLAEPRNAEILARKYLEKDERAKVYLPRSFTSEDARNLMERYISDDEANSNYLRLISTAKDNLHAGIDAKLRLQAKRRNEDLTAKFFEQNVGYKTGSEVSISVDQDEPVLSEVDTSDGSVWRHTYSQRWLEETTDNPSILNNFQHLFEFADDQVLLTLPSYYAHLGVMERIMGVTGNTEYKTGVAFQAVDASSLLQTHMYRLFLKSHDISIEDVIAWFFEKYLVEEFEAVNFSFSPSVGDTSYLQRVRHLFAEMEGVANQFSVFVEDGYLDRDLLTMGADQVRYKDLPSLLQGRYVYPIEDQEIVGVLHALFSDQSPLNYIEEDLQGSTAVELLLRNEVSYTDFHNHQQASIDHLIRLGVLQDADERIQFRSLDQLIVLSALFNTQAANYYRLSPAARLEVDDMVEKGWLTRQSSLLTNAEADYFNYFLNRVEFSNGPNLRNRYLHGSQAHADGEEAHFNTYLVALRLLIALVIKMNDDFCLAAAENANRSETLQ</sequence>
<accession>A0ABY4FNH9</accession>
<dbReference type="EMBL" id="CP095045">
    <property type="protein sequence ID" value="UOQ57801.1"/>
    <property type="molecule type" value="Genomic_DNA"/>
</dbReference>
<name>A0ABY4FNH9_9MICO</name>
<organism evidence="1 2">
    <name type="scientific">Leucobacter allii</name>
    <dbReference type="NCBI Taxonomy" id="2932247"/>
    <lineage>
        <taxon>Bacteria</taxon>
        <taxon>Bacillati</taxon>
        <taxon>Actinomycetota</taxon>
        <taxon>Actinomycetes</taxon>
        <taxon>Micrococcales</taxon>
        <taxon>Microbacteriaceae</taxon>
        <taxon>Leucobacter</taxon>
    </lineage>
</organism>
<dbReference type="RefSeq" id="WP_244728677.1">
    <property type="nucleotide sequence ID" value="NZ_CP095045.1"/>
</dbReference>
<protein>
    <recommendedName>
        <fullName evidence="3">DUF4209 domain-containing protein</fullName>
    </recommendedName>
</protein>